<feature type="transmembrane region" description="Helical" evidence="2">
    <location>
        <begin position="36"/>
        <end position="59"/>
    </location>
</feature>
<comment type="caution">
    <text evidence="4">The sequence shown here is derived from an EMBL/GenBank/DDBJ whole genome shotgun (WGS) entry which is preliminary data.</text>
</comment>
<keyword evidence="3" id="KW-0732">Signal</keyword>
<feature type="region of interest" description="Disordered" evidence="1">
    <location>
        <begin position="82"/>
        <end position="150"/>
    </location>
</feature>
<accession>A0ABQ9WT59</accession>
<name>A0ABQ9WT59_9EUKA</name>
<evidence type="ECO:0000256" key="1">
    <source>
        <dbReference type="SAM" id="MobiDB-lite"/>
    </source>
</evidence>
<keyword evidence="2" id="KW-0472">Membrane</keyword>
<feature type="signal peptide" evidence="3">
    <location>
        <begin position="1"/>
        <end position="18"/>
    </location>
</feature>
<dbReference type="EMBL" id="JARBJD010000389">
    <property type="protein sequence ID" value="KAK2942698.1"/>
    <property type="molecule type" value="Genomic_DNA"/>
</dbReference>
<protein>
    <submittedName>
        <fullName evidence="4">Uncharacterized protein</fullName>
    </submittedName>
</protein>
<organism evidence="4 5">
    <name type="scientific">Blattamonas nauphoetae</name>
    <dbReference type="NCBI Taxonomy" id="2049346"/>
    <lineage>
        <taxon>Eukaryota</taxon>
        <taxon>Metamonada</taxon>
        <taxon>Preaxostyla</taxon>
        <taxon>Oxymonadida</taxon>
        <taxon>Blattamonas</taxon>
    </lineage>
</organism>
<sequence>MMSPRLLITLLFISHLHTKSNEETDPIPPEKPNHKVAYQVSVAIVMSLVFLFMVIFTIWRCFRGKRERRKWGPEIKGIIVEEESREMDDHGEEHPGFAEQDLPDTHPPSTIHAGSDDKTPAGSSNLPLGRDAEEKVVMQTADLREHDNIS</sequence>
<evidence type="ECO:0000256" key="2">
    <source>
        <dbReference type="SAM" id="Phobius"/>
    </source>
</evidence>
<reference evidence="4 5" key="1">
    <citation type="journal article" date="2022" name="bioRxiv">
        <title>Genomics of Preaxostyla Flagellates Illuminates Evolutionary Transitions and the Path Towards Mitochondrial Loss.</title>
        <authorList>
            <person name="Novak L.V.F."/>
            <person name="Treitli S.C."/>
            <person name="Pyrih J."/>
            <person name="Halakuc P."/>
            <person name="Pipaliya S.V."/>
            <person name="Vacek V."/>
            <person name="Brzon O."/>
            <person name="Soukal P."/>
            <person name="Eme L."/>
            <person name="Dacks J.B."/>
            <person name="Karnkowska A."/>
            <person name="Elias M."/>
            <person name="Hampl V."/>
        </authorList>
    </citation>
    <scope>NUCLEOTIDE SEQUENCE [LARGE SCALE GENOMIC DNA]</scope>
    <source>
        <strain evidence="4">NAU3</strain>
        <tissue evidence="4">Gut</tissue>
    </source>
</reference>
<evidence type="ECO:0000313" key="5">
    <source>
        <dbReference type="Proteomes" id="UP001281761"/>
    </source>
</evidence>
<feature type="compositionally biased region" description="Basic and acidic residues" evidence="1">
    <location>
        <begin position="130"/>
        <end position="150"/>
    </location>
</feature>
<evidence type="ECO:0000313" key="4">
    <source>
        <dbReference type="EMBL" id="KAK2942698.1"/>
    </source>
</evidence>
<proteinExistence type="predicted"/>
<evidence type="ECO:0000256" key="3">
    <source>
        <dbReference type="SAM" id="SignalP"/>
    </source>
</evidence>
<gene>
    <name evidence="4" type="ORF">BLNAU_22395</name>
</gene>
<keyword evidence="2" id="KW-0812">Transmembrane</keyword>
<keyword evidence="5" id="KW-1185">Reference proteome</keyword>
<feature type="chain" id="PRO_5047441730" evidence="3">
    <location>
        <begin position="19"/>
        <end position="150"/>
    </location>
</feature>
<feature type="compositionally biased region" description="Basic and acidic residues" evidence="1">
    <location>
        <begin position="87"/>
        <end position="96"/>
    </location>
</feature>
<dbReference type="Proteomes" id="UP001281761">
    <property type="component" value="Unassembled WGS sequence"/>
</dbReference>
<keyword evidence="2" id="KW-1133">Transmembrane helix</keyword>